<dbReference type="Gene3D" id="3.40.30.80">
    <property type="match status" value="1"/>
</dbReference>
<dbReference type="InterPro" id="IPR050097">
    <property type="entry name" value="Ferredoxin-NADP_redctase_2"/>
</dbReference>
<keyword evidence="7 11" id="KW-1015">Disulfide bond</keyword>
<dbReference type="CDD" id="cd02974">
    <property type="entry name" value="AhpF_NTD_N"/>
    <property type="match status" value="1"/>
</dbReference>
<reference evidence="14" key="1">
    <citation type="submission" date="2021-03" db="EMBL/GenBank/DDBJ databases">
        <authorList>
            <person name="Sun Q."/>
        </authorList>
    </citation>
    <scope>NUCLEOTIDE SEQUENCE</scope>
    <source>
        <strain evidence="14">CCM 8862</strain>
    </source>
</reference>
<dbReference type="RefSeq" id="WP_207279469.1">
    <property type="nucleotide sequence ID" value="NZ_JAFLEQ010000016.1"/>
</dbReference>
<evidence type="ECO:0000256" key="8">
    <source>
        <dbReference type="ARBA" id="ARBA00023284"/>
    </source>
</evidence>
<dbReference type="PROSITE" id="PS00573">
    <property type="entry name" value="PYRIDINE_REDOX_2"/>
    <property type="match status" value="1"/>
</dbReference>
<dbReference type="Gene3D" id="3.50.50.60">
    <property type="entry name" value="FAD/NAD(P)-binding domain"/>
    <property type="match status" value="2"/>
</dbReference>
<dbReference type="GO" id="GO:0050660">
    <property type="term" value="F:flavin adenine dinucleotide binding"/>
    <property type="evidence" value="ECO:0007669"/>
    <property type="project" value="InterPro"/>
</dbReference>
<evidence type="ECO:0000256" key="3">
    <source>
        <dbReference type="ARBA" id="ARBA00022630"/>
    </source>
</evidence>
<keyword evidence="3" id="KW-0285">Flavoprotein</keyword>
<feature type="binding site" evidence="10">
    <location>
        <begin position="480"/>
        <end position="490"/>
    </location>
    <ligand>
        <name>FAD</name>
        <dbReference type="ChEBI" id="CHEBI:57692"/>
    </ligand>
</feature>
<dbReference type="InterPro" id="IPR036249">
    <property type="entry name" value="Thioredoxin-like_sf"/>
</dbReference>
<comment type="catalytic activity">
    <reaction evidence="9">
        <text>[thioredoxin]-dithiol + NADP(+) = [thioredoxin]-disulfide + NADPH + H(+)</text>
        <dbReference type="Rhea" id="RHEA:20345"/>
        <dbReference type="Rhea" id="RHEA-COMP:10698"/>
        <dbReference type="Rhea" id="RHEA-COMP:10700"/>
        <dbReference type="ChEBI" id="CHEBI:15378"/>
        <dbReference type="ChEBI" id="CHEBI:29950"/>
        <dbReference type="ChEBI" id="CHEBI:50058"/>
        <dbReference type="ChEBI" id="CHEBI:57783"/>
        <dbReference type="ChEBI" id="CHEBI:58349"/>
        <dbReference type="EC" id="1.8.1.9"/>
    </reaction>
</comment>
<keyword evidence="8 11" id="KW-0676">Redox-active center</keyword>
<comment type="caution">
    <text evidence="14">The sequence shown here is derived from an EMBL/GenBank/DDBJ whole genome shotgun (WGS) entry which is preliminary data.</text>
</comment>
<protein>
    <submittedName>
        <fullName evidence="14">Alkyl hydroperoxide reductase subunit F</fullName>
        <ecNumber evidence="14">1.8.1.-</ecNumber>
    </submittedName>
</protein>
<dbReference type="InterPro" id="IPR036188">
    <property type="entry name" value="FAD/NAD-bd_sf"/>
</dbReference>
<keyword evidence="4 10" id="KW-0274">FAD</keyword>
<evidence type="ECO:0000256" key="10">
    <source>
        <dbReference type="PIRSR" id="PIRSR000238-1"/>
    </source>
</evidence>
<feature type="binding site" evidence="10">
    <location>
        <begin position="358"/>
        <end position="372"/>
    </location>
    <ligand>
        <name>NAD(+)</name>
        <dbReference type="ChEBI" id="CHEBI:57540"/>
    </ligand>
</feature>
<gene>
    <name evidence="14" type="primary">ahpF</name>
    <name evidence="14" type="ORF">JZY06_09375</name>
</gene>
<evidence type="ECO:0000256" key="1">
    <source>
        <dbReference type="ARBA" id="ARBA00009333"/>
    </source>
</evidence>
<dbReference type="PROSITE" id="PS51354">
    <property type="entry name" value="GLUTAREDOXIN_2"/>
    <property type="match status" value="1"/>
</dbReference>
<keyword evidence="5 14" id="KW-0560">Oxidoreductase</keyword>
<dbReference type="EMBL" id="JAFLEQ010000016">
    <property type="protein sequence ID" value="MBN9644816.1"/>
    <property type="molecule type" value="Genomic_DNA"/>
</dbReference>
<organism evidence="14 15">
    <name type="scientific">Corynebacterium mendelii</name>
    <dbReference type="NCBI Taxonomy" id="2765362"/>
    <lineage>
        <taxon>Bacteria</taxon>
        <taxon>Bacillati</taxon>
        <taxon>Actinomycetota</taxon>
        <taxon>Actinomycetes</taxon>
        <taxon>Mycobacteriales</taxon>
        <taxon>Corynebacteriaceae</taxon>
        <taxon>Corynebacterium</taxon>
    </lineage>
</organism>
<evidence type="ECO:0000256" key="9">
    <source>
        <dbReference type="ARBA" id="ARBA00048132"/>
    </source>
</evidence>
<dbReference type="CDD" id="cd03026">
    <property type="entry name" value="AhpF_NTD_C"/>
    <property type="match status" value="1"/>
</dbReference>
<dbReference type="InterPro" id="IPR012081">
    <property type="entry name" value="Alkyl_hydroperoxide_Rdtase_suF"/>
</dbReference>
<feature type="domain" description="FAD/NAD(P)-binding" evidence="12">
    <location>
        <begin position="215"/>
        <end position="506"/>
    </location>
</feature>
<dbReference type="GO" id="GO:0102039">
    <property type="term" value="F:NADH-dependent peroxiredoxin activity"/>
    <property type="evidence" value="ECO:0007669"/>
    <property type="project" value="InterPro"/>
</dbReference>
<name>A0A939E1M0_9CORY</name>
<evidence type="ECO:0000259" key="12">
    <source>
        <dbReference type="Pfam" id="PF07992"/>
    </source>
</evidence>
<evidence type="ECO:0000256" key="5">
    <source>
        <dbReference type="ARBA" id="ARBA00023002"/>
    </source>
</evidence>
<dbReference type="SUPFAM" id="SSF51905">
    <property type="entry name" value="FAD/NAD(P)-binding domain"/>
    <property type="match status" value="1"/>
</dbReference>
<dbReference type="GO" id="GO:0004791">
    <property type="term" value="F:thioredoxin-disulfide reductase (NADPH) activity"/>
    <property type="evidence" value="ECO:0007669"/>
    <property type="project" value="UniProtKB-EC"/>
</dbReference>
<keyword evidence="6 10" id="KW-0520">NAD</keyword>
<dbReference type="EC" id="1.8.1.-" evidence="14"/>
<dbReference type="InterPro" id="IPR008255">
    <property type="entry name" value="Pyr_nucl-diS_OxRdtase_2_AS"/>
</dbReference>
<sequence>MTVAVLTDDLKKQIESLMPLLKRDVVLSASLGDDERSGKMRELLTSVAGMSEKISFDEHTDAHTPSFLVTSPGTGISIRFAGLPLGHEFASFMLALVQAGGHPPKVDDATRQAIEGIDRELEFVTYMSLSCQNCPEVVQSLNIMAVLNPKIRHTAIEGGAFQDEVDAKGIKSVPSVWLNGEEFGSGRMGVADIVGKIDSGAAAKSAARFKDQDPFDVLVAGAGPAGVAAAVYAARKGLRVGMVGERVGGQVLDTAAIENLIALPHTEGPNLGDSLRQSAEQAGVIVMEPLEIISMSDKDADGHISLTCAADVVLTTRTLVLATGAAYRSLGVPGEEEYRTRGVTFCPHCDGPLFKGQDVAVIGGGNSGVEAAIDLAGITGKVSVVEFLPECRADKVLMDAAAKTGNIDFFTNSAVKEIAGDGKEVTGIVYTDRETGEDKTIDVKGVFVQIGLIPRTDWLKNSPVELTDRGEVTIDGRGATNVEGVFAAGDCATTPYKQIVTAIGSGATAALSAYEYIALGR</sequence>
<dbReference type="Pfam" id="PF13192">
    <property type="entry name" value="Thioredoxin_3"/>
    <property type="match status" value="1"/>
</dbReference>
<dbReference type="PRINTS" id="PR00368">
    <property type="entry name" value="FADPNR"/>
</dbReference>
<evidence type="ECO:0000256" key="7">
    <source>
        <dbReference type="ARBA" id="ARBA00023157"/>
    </source>
</evidence>
<dbReference type="PIRSF" id="PIRSF000238">
    <property type="entry name" value="AhpF"/>
    <property type="match status" value="1"/>
</dbReference>
<proteinExistence type="inferred from homology"/>
<keyword evidence="15" id="KW-1185">Reference proteome</keyword>
<dbReference type="InterPro" id="IPR023753">
    <property type="entry name" value="FAD/NAD-binding_dom"/>
</dbReference>
<dbReference type="InterPro" id="IPR044141">
    <property type="entry name" value="AhpF_NTD_C"/>
</dbReference>
<dbReference type="Proteomes" id="UP000664332">
    <property type="component" value="Unassembled WGS sequence"/>
</dbReference>
<evidence type="ECO:0000313" key="15">
    <source>
        <dbReference type="Proteomes" id="UP000664332"/>
    </source>
</evidence>
<feature type="disulfide bond" description="Redox-active" evidence="11">
    <location>
        <begin position="346"/>
        <end position="349"/>
    </location>
</feature>
<dbReference type="SUPFAM" id="SSF52833">
    <property type="entry name" value="Thioredoxin-like"/>
    <property type="match status" value="2"/>
</dbReference>
<dbReference type="InterPro" id="IPR012336">
    <property type="entry name" value="Thioredoxin-like_fold"/>
</dbReference>
<dbReference type="NCBIfam" id="TIGR03140">
    <property type="entry name" value="AhpF"/>
    <property type="match status" value="1"/>
</dbReference>
<feature type="binding site" evidence="10">
    <location>
        <begin position="216"/>
        <end position="231"/>
    </location>
    <ligand>
        <name>FAD</name>
        <dbReference type="ChEBI" id="CHEBI:57692"/>
    </ligand>
</feature>
<dbReference type="AlphaFoldDB" id="A0A939E1M0"/>
<dbReference type="Pfam" id="PF07992">
    <property type="entry name" value="Pyr_redox_2"/>
    <property type="match status" value="1"/>
</dbReference>
<dbReference type="GO" id="GO:0051287">
    <property type="term" value="F:NAD binding"/>
    <property type="evidence" value="ECO:0007669"/>
    <property type="project" value="InterPro"/>
</dbReference>
<dbReference type="InterPro" id="IPR044142">
    <property type="entry name" value="AhpF_NTD_N"/>
</dbReference>
<accession>A0A939E1M0</accession>
<evidence type="ECO:0000256" key="11">
    <source>
        <dbReference type="PIRSR" id="PIRSR000238-2"/>
    </source>
</evidence>
<feature type="domain" description="Thioredoxin-like fold" evidence="13">
    <location>
        <begin position="127"/>
        <end position="188"/>
    </location>
</feature>
<evidence type="ECO:0000313" key="14">
    <source>
        <dbReference type="EMBL" id="MBN9644816.1"/>
    </source>
</evidence>
<comment type="similarity">
    <text evidence="1">Belongs to the class-II pyridine nucleotide-disulfide oxidoreductase family.</text>
</comment>
<keyword evidence="10" id="KW-0521">NADP</keyword>
<evidence type="ECO:0000259" key="13">
    <source>
        <dbReference type="Pfam" id="PF13192"/>
    </source>
</evidence>
<evidence type="ECO:0000256" key="4">
    <source>
        <dbReference type="ARBA" id="ARBA00022827"/>
    </source>
</evidence>
<comment type="cofactor">
    <cofactor evidence="10">
        <name>FAD</name>
        <dbReference type="ChEBI" id="CHEBI:57692"/>
    </cofactor>
    <text evidence="10">Binds 1 FAD per subunit.</text>
</comment>
<comment type="subunit">
    <text evidence="2">Homodimer.</text>
</comment>
<dbReference type="GO" id="GO:0000302">
    <property type="term" value="P:response to reactive oxygen species"/>
    <property type="evidence" value="ECO:0007669"/>
    <property type="project" value="InterPro"/>
</dbReference>
<dbReference type="PANTHER" id="PTHR48105">
    <property type="entry name" value="THIOREDOXIN REDUCTASE 1-RELATED-RELATED"/>
    <property type="match status" value="1"/>
</dbReference>
<evidence type="ECO:0000256" key="2">
    <source>
        <dbReference type="ARBA" id="ARBA00011738"/>
    </source>
</evidence>
<evidence type="ECO:0000256" key="6">
    <source>
        <dbReference type="ARBA" id="ARBA00023027"/>
    </source>
</evidence>
<dbReference type="PRINTS" id="PR00469">
    <property type="entry name" value="PNDRDTASEII"/>
</dbReference>